<dbReference type="Pfam" id="PF04181">
    <property type="entry name" value="RPAP2_Rtr1"/>
    <property type="match status" value="1"/>
</dbReference>
<dbReference type="InterPro" id="IPR007308">
    <property type="entry name" value="Rtr1/RPAP2_dom"/>
</dbReference>
<evidence type="ECO:0000256" key="8">
    <source>
        <dbReference type="ARBA" id="ARBA00023242"/>
    </source>
</evidence>
<proteinExistence type="inferred from homology"/>
<comment type="catalytic activity">
    <reaction evidence="9 12">
        <text>O-phospho-L-seryl-[protein] + H2O = L-seryl-[protein] + phosphate</text>
        <dbReference type="Rhea" id="RHEA:20629"/>
        <dbReference type="Rhea" id="RHEA-COMP:9863"/>
        <dbReference type="Rhea" id="RHEA-COMP:11604"/>
        <dbReference type="ChEBI" id="CHEBI:15377"/>
        <dbReference type="ChEBI" id="CHEBI:29999"/>
        <dbReference type="ChEBI" id="CHEBI:43474"/>
        <dbReference type="ChEBI" id="CHEBI:83421"/>
        <dbReference type="EC" id="3.1.3.16"/>
    </reaction>
</comment>
<keyword evidence="16" id="KW-1185">Reference proteome</keyword>
<feature type="region of interest" description="Disordered" evidence="13">
    <location>
        <begin position="179"/>
        <end position="364"/>
    </location>
</feature>
<sequence>MSAGTSSRPVPQRTLPHPARLTVAQRDPQGHLSMGGPSDVQALKGDLVRRAEIARKADKWADRLMEDTPSLHTFKKALAYLTPRQYHEVLHERHLNGRCSYPPCPNACKRPYDSKKKIKISWTSRTISDCEGNPEDGFCSRACSVKSDWVHDQLGQMDVWDRCSGKGVGVRLLEDETEGVQREALTGGKVSVPTTEGRPDTTTQAKGEEKDEARAKPTLPPVGKPFSTTRLRPSGPSTQDANPLTDTKDMSTLTTQMMGSLTIRERPTPTTAPIAPSLHPPTPTPPHDPESSTTSTDSSGTSTTSRRAGASLVSTPAKLSSNFLQASRQMGPVPQLPPDPEDEDDPYGDEEAEMGLGWGQEDDETRRLFDEAQRAMEMEQAEEEDGE</sequence>
<evidence type="ECO:0000256" key="6">
    <source>
        <dbReference type="ARBA" id="ARBA00022833"/>
    </source>
</evidence>
<dbReference type="Gene3D" id="1.25.40.820">
    <property type="match status" value="1"/>
</dbReference>
<dbReference type="Proteomes" id="UP001182556">
    <property type="component" value="Unassembled WGS sequence"/>
</dbReference>
<comment type="similarity">
    <text evidence="2 11 12">Belongs to the RPAP2 family.</text>
</comment>
<dbReference type="InterPro" id="IPR038534">
    <property type="entry name" value="Rtr1/RPAP2_sf"/>
</dbReference>
<evidence type="ECO:0000313" key="15">
    <source>
        <dbReference type="EMBL" id="KAK1924601.1"/>
    </source>
</evidence>
<evidence type="ECO:0000256" key="11">
    <source>
        <dbReference type="PROSITE-ProRule" id="PRU00812"/>
    </source>
</evidence>
<feature type="compositionally biased region" description="Polar residues" evidence="13">
    <location>
        <begin position="312"/>
        <end position="328"/>
    </location>
</feature>
<comment type="caution">
    <text evidence="15">The sequence shown here is derived from an EMBL/GenBank/DDBJ whole genome shotgun (WGS) entry which is preliminary data.</text>
</comment>
<dbReference type="PANTHER" id="PTHR14732">
    <property type="entry name" value="RNA POLYMERASE II SUBUNIT B1 CTD PHOSPHATASE RPAP2-RELATED"/>
    <property type="match status" value="1"/>
</dbReference>
<evidence type="ECO:0000256" key="12">
    <source>
        <dbReference type="RuleBase" id="RU367080"/>
    </source>
</evidence>
<evidence type="ECO:0000313" key="16">
    <source>
        <dbReference type="Proteomes" id="UP001182556"/>
    </source>
</evidence>
<comment type="function">
    <text evidence="12">Putative RNA polymerase II subunit B1 C-terminal domain (CTD) phosphatase involved in RNA polymerase II transcription regulation.</text>
</comment>
<comment type="catalytic activity">
    <reaction evidence="10 12">
        <text>O-phospho-L-threonyl-[protein] + H2O = L-threonyl-[protein] + phosphate</text>
        <dbReference type="Rhea" id="RHEA:47004"/>
        <dbReference type="Rhea" id="RHEA-COMP:11060"/>
        <dbReference type="Rhea" id="RHEA-COMP:11605"/>
        <dbReference type="ChEBI" id="CHEBI:15377"/>
        <dbReference type="ChEBI" id="CHEBI:30013"/>
        <dbReference type="ChEBI" id="CHEBI:43474"/>
        <dbReference type="ChEBI" id="CHEBI:61977"/>
        <dbReference type="EC" id="3.1.3.16"/>
    </reaction>
</comment>
<feature type="compositionally biased region" description="Low complexity" evidence="13">
    <location>
        <begin position="291"/>
        <end position="305"/>
    </location>
</feature>
<dbReference type="EC" id="3.1.3.16" evidence="12"/>
<gene>
    <name evidence="15" type="ORF">DB88DRAFT_486108</name>
</gene>
<feature type="compositionally biased region" description="Polar residues" evidence="13">
    <location>
        <begin position="226"/>
        <end position="259"/>
    </location>
</feature>
<dbReference type="PANTHER" id="PTHR14732:SF0">
    <property type="entry name" value="RNA POLYMERASE II SUBUNIT B1 CTD PHOSPHATASE RPAP2-RELATED"/>
    <property type="match status" value="1"/>
</dbReference>
<evidence type="ECO:0000256" key="13">
    <source>
        <dbReference type="SAM" id="MobiDB-lite"/>
    </source>
</evidence>
<dbReference type="PROSITE" id="PS51479">
    <property type="entry name" value="ZF_RTR1"/>
    <property type="match status" value="1"/>
</dbReference>
<evidence type="ECO:0000256" key="2">
    <source>
        <dbReference type="ARBA" id="ARBA00005676"/>
    </source>
</evidence>
<dbReference type="GO" id="GO:0005737">
    <property type="term" value="C:cytoplasm"/>
    <property type="evidence" value="ECO:0007669"/>
    <property type="project" value="TreeGrafter"/>
</dbReference>
<keyword evidence="6 12" id="KW-0862">Zinc</keyword>
<dbReference type="AlphaFoldDB" id="A0AAD9FR06"/>
<organism evidence="15 16">
    <name type="scientific">Papiliotrema laurentii</name>
    <name type="common">Cryptococcus laurentii</name>
    <dbReference type="NCBI Taxonomy" id="5418"/>
    <lineage>
        <taxon>Eukaryota</taxon>
        <taxon>Fungi</taxon>
        <taxon>Dikarya</taxon>
        <taxon>Basidiomycota</taxon>
        <taxon>Agaricomycotina</taxon>
        <taxon>Tremellomycetes</taxon>
        <taxon>Tremellales</taxon>
        <taxon>Rhynchogastremaceae</taxon>
        <taxon>Papiliotrema</taxon>
    </lineage>
</organism>
<reference evidence="15" key="1">
    <citation type="submission" date="2023-02" db="EMBL/GenBank/DDBJ databases">
        <title>Identification and recombinant expression of a fungal hydrolase from Papiliotrema laurentii that hydrolyzes apple cutin and clears colloidal polyester polyurethane.</title>
        <authorList>
            <consortium name="DOE Joint Genome Institute"/>
            <person name="Roman V.A."/>
            <person name="Bojanowski C."/>
            <person name="Crable B.R."/>
            <person name="Wagner D.N."/>
            <person name="Hung C.S."/>
            <person name="Nadeau L.J."/>
            <person name="Schratz L."/>
            <person name="Haridas S."/>
            <person name="Pangilinan J."/>
            <person name="Lipzen A."/>
            <person name="Na H."/>
            <person name="Yan M."/>
            <person name="Ng V."/>
            <person name="Grigoriev I.V."/>
            <person name="Spatafora J.W."/>
            <person name="Barlow D."/>
            <person name="Biffinger J."/>
            <person name="Kelley-Loughnane N."/>
            <person name="Varaljay V.A."/>
            <person name="Crookes-Goodson W.J."/>
        </authorList>
    </citation>
    <scope>NUCLEOTIDE SEQUENCE</scope>
    <source>
        <strain evidence="15">5307AH</strain>
    </source>
</reference>
<protein>
    <recommendedName>
        <fullName evidence="12">RNA polymerase II subunit B1 CTD phosphatase RPAP2 homolog</fullName>
        <ecNumber evidence="12">3.1.3.16</ecNumber>
    </recommendedName>
</protein>
<evidence type="ECO:0000256" key="1">
    <source>
        <dbReference type="ARBA" id="ARBA00004123"/>
    </source>
</evidence>
<dbReference type="EMBL" id="JAODAN010000004">
    <property type="protein sequence ID" value="KAK1924601.1"/>
    <property type="molecule type" value="Genomic_DNA"/>
</dbReference>
<evidence type="ECO:0000256" key="5">
    <source>
        <dbReference type="ARBA" id="ARBA00022801"/>
    </source>
</evidence>
<keyword evidence="3 12" id="KW-0479">Metal-binding</keyword>
<keyword evidence="4 12" id="KW-0863">Zinc-finger</keyword>
<evidence type="ECO:0000256" key="7">
    <source>
        <dbReference type="ARBA" id="ARBA00022912"/>
    </source>
</evidence>
<evidence type="ECO:0000259" key="14">
    <source>
        <dbReference type="PROSITE" id="PS51479"/>
    </source>
</evidence>
<dbReference type="InterPro" id="IPR039693">
    <property type="entry name" value="Rtr1/RPAP2"/>
</dbReference>
<name>A0AAD9FR06_PAPLA</name>
<dbReference type="GO" id="GO:0043175">
    <property type="term" value="F:RNA polymerase core enzyme binding"/>
    <property type="evidence" value="ECO:0007669"/>
    <property type="project" value="UniProtKB-UniRule"/>
</dbReference>
<evidence type="ECO:0000256" key="4">
    <source>
        <dbReference type="ARBA" id="ARBA00022771"/>
    </source>
</evidence>
<keyword evidence="7 12" id="KW-0904">Protein phosphatase</keyword>
<feature type="compositionally biased region" description="Basic and acidic residues" evidence="13">
    <location>
        <begin position="206"/>
        <end position="215"/>
    </location>
</feature>
<dbReference type="GO" id="GO:0008420">
    <property type="term" value="F:RNA polymerase II CTD heptapeptide repeat phosphatase activity"/>
    <property type="evidence" value="ECO:0007669"/>
    <property type="project" value="UniProtKB-UniRule"/>
</dbReference>
<keyword evidence="5 12" id="KW-0378">Hydrolase</keyword>
<accession>A0AAD9FR06</accession>
<comment type="subcellular location">
    <subcellularLocation>
        <location evidence="1 12">Nucleus</location>
    </subcellularLocation>
</comment>
<dbReference type="GO" id="GO:0008270">
    <property type="term" value="F:zinc ion binding"/>
    <property type="evidence" value="ECO:0007669"/>
    <property type="project" value="UniProtKB-KW"/>
</dbReference>
<dbReference type="GO" id="GO:0005634">
    <property type="term" value="C:nucleus"/>
    <property type="evidence" value="ECO:0007669"/>
    <property type="project" value="UniProtKB-SubCell"/>
</dbReference>
<evidence type="ECO:0000256" key="9">
    <source>
        <dbReference type="ARBA" id="ARBA00047761"/>
    </source>
</evidence>
<evidence type="ECO:0000256" key="3">
    <source>
        <dbReference type="ARBA" id="ARBA00022723"/>
    </source>
</evidence>
<feature type="domain" description="RTR1-type" evidence="14">
    <location>
        <begin position="76"/>
        <end position="163"/>
    </location>
</feature>
<evidence type="ECO:0000256" key="10">
    <source>
        <dbReference type="ARBA" id="ARBA00048336"/>
    </source>
</evidence>
<feature type="compositionally biased region" description="Acidic residues" evidence="13">
    <location>
        <begin position="339"/>
        <end position="353"/>
    </location>
</feature>
<keyword evidence="8 12" id="KW-0539">Nucleus</keyword>